<proteinExistence type="predicted"/>
<keyword evidence="4" id="KW-1185">Reference proteome</keyword>
<dbReference type="EMBL" id="JBITMB010000002">
    <property type="protein sequence ID" value="MFI7440308.1"/>
    <property type="molecule type" value="Genomic_DNA"/>
</dbReference>
<feature type="region of interest" description="Disordered" evidence="1">
    <location>
        <begin position="1"/>
        <end position="52"/>
    </location>
</feature>
<evidence type="ECO:0000256" key="1">
    <source>
        <dbReference type="SAM" id="MobiDB-lite"/>
    </source>
</evidence>
<accession>A0ABW8A1K5</accession>
<feature type="compositionally biased region" description="Low complexity" evidence="1">
    <location>
        <begin position="39"/>
        <end position="52"/>
    </location>
</feature>
<protein>
    <recommendedName>
        <fullName evidence="2">Tetrapyrrole biosynthesis glutamyl-tRNA reductase dimerisation domain-containing protein</fullName>
    </recommendedName>
</protein>
<dbReference type="Proteomes" id="UP001612928">
    <property type="component" value="Unassembled WGS sequence"/>
</dbReference>
<dbReference type="SUPFAM" id="SSF69075">
    <property type="entry name" value="Glutamyl tRNA-reductase dimerization domain"/>
    <property type="match status" value="1"/>
</dbReference>
<evidence type="ECO:0000259" key="2">
    <source>
        <dbReference type="Pfam" id="PF00745"/>
    </source>
</evidence>
<organism evidence="3 4">
    <name type="scientific">Nonomuraea indica</name>
    <dbReference type="NCBI Taxonomy" id="1581193"/>
    <lineage>
        <taxon>Bacteria</taxon>
        <taxon>Bacillati</taxon>
        <taxon>Actinomycetota</taxon>
        <taxon>Actinomycetes</taxon>
        <taxon>Streptosporangiales</taxon>
        <taxon>Streptosporangiaceae</taxon>
        <taxon>Nonomuraea</taxon>
    </lineage>
</organism>
<dbReference type="RefSeq" id="WP_397020022.1">
    <property type="nucleotide sequence ID" value="NZ_JBITMB010000002.1"/>
</dbReference>
<evidence type="ECO:0000313" key="4">
    <source>
        <dbReference type="Proteomes" id="UP001612928"/>
    </source>
</evidence>
<dbReference type="Pfam" id="PF00745">
    <property type="entry name" value="GlutR_dimer"/>
    <property type="match status" value="1"/>
</dbReference>
<feature type="domain" description="Tetrapyrrole biosynthesis glutamyl-tRNA reductase dimerisation" evidence="2">
    <location>
        <begin position="94"/>
        <end position="173"/>
    </location>
</feature>
<dbReference type="InterPro" id="IPR015896">
    <property type="entry name" value="4pyrrol_synth_GluRdtase_dimer"/>
</dbReference>
<dbReference type="InterPro" id="IPR036453">
    <property type="entry name" value="GluRdtase_dimer_dom_sf"/>
</dbReference>
<feature type="compositionally biased region" description="Basic and acidic residues" evidence="1">
    <location>
        <begin position="181"/>
        <end position="195"/>
    </location>
</feature>
<sequence length="195" mass="20173">MTAALAPTPVLPDDRGRDDAPVPVRPVPIGAAGTARIGTVPVPLPAARTATPRTPVTTLGARRRAPDPHGAPGAQAVPAGAWRAASRLRTAASGARTVVVALRRRADAVADAELGRLTSRAPALDEEARDEVRLAIQRVVDEFLACPITRLTSNAGSPLGESYADAMRALFALDAPGAPGGDRRARPEPRKGRTA</sequence>
<name>A0ABW8A1K5_9ACTN</name>
<evidence type="ECO:0000313" key="3">
    <source>
        <dbReference type="EMBL" id="MFI7440308.1"/>
    </source>
</evidence>
<gene>
    <name evidence="3" type="ORF">ACIBP5_10125</name>
</gene>
<reference evidence="3 4" key="1">
    <citation type="submission" date="2024-10" db="EMBL/GenBank/DDBJ databases">
        <title>The Natural Products Discovery Center: Release of the First 8490 Sequenced Strains for Exploring Actinobacteria Biosynthetic Diversity.</title>
        <authorList>
            <person name="Kalkreuter E."/>
            <person name="Kautsar S.A."/>
            <person name="Yang D."/>
            <person name="Bader C.D."/>
            <person name="Teijaro C.N."/>
            <person name="Fluegel L."/>
            <person name="Davis C.M."/>
            <person name="Simpson J.R."/>
            <person name="Lauterbach L."/>
            <person name="Steele A.D."/>
            <person name="Gui C."/>
            <person name="Meng S."/>
            <person name="Li G."/>
            <person name="Viehrig K."/>
            <person name="Ye F."/>
            <person name="Su P."/>
            <person name="Kiefer A.F."/>
            <person name="Nichols A."/>
            <person name="Cepeda A.J."/>
            <person name="Yan W."/>
            <person name="Fan B."/>
            <person name="Jiang Y."/>
            <person name="Adhikari A."/>
            <person name="Zheng C.-J."/>
            <person name="Schuster L."/>
            <person name="Cowan T.M."/>
            <person name="Smanski M.J."/>
            <person name="Chevrette M.G."/>
            <person name="De Carvalho L.P.S."/>
            <person name="Shen B."/>
        </authorList>
    </citation>
    <scope>NUCLEOTIDE SEQUENCE [LARGE SCALE GENOMIC DNA]</scope>
    <source>
        <strain evidence="3 4">NPDC049503</strain>
    </source>
</reference>
<comment type="caution">
    <text evidence="3">The sequence shown here is derived from an EMBL/GenBank/DDBJ whole genome shotgun (WGS) entry which is preliminary data.</text>
</comment>
<feature type="region of interest" description="Disordered" evidence="1">
    <location>
        <begin position="174"/>
        <end position="195"/>
    </location>
</feature>